<accession>A0ABU3WKH6</accession>
<dbReference type="SUPFAM" id="SSF51412">
    <property type="entry name" value="Inosine monophosphate dehydrogenase (IMPDH)"/>
    <property type="match status" value="1"/>
</dbReference>
<dbReference type="PANTHER" id="PTHR42747">
    <property type="entry name" value="NITRONATE MONOOXYGENASE-RELATED"/>
    <property type="match status" value="1"/>
</dbReference>
<evidence type="ECO:0000256" key="4">
    <source>
        <dbReference type="ARBA" id="ARBA00023002"/>
    </source>
</evidence>
<evidence type="ECO:0000313" key="6">
    <source>
        <dbReference type="EMBL" id="MDV2474453.1"/>
    </source>
</evidence>
<keyword evidence="4" id="KW-0560">Oxidoreductase</keyword>
<dbReference type="Pfam" id="PF03060">
    <property type="entry name" value="NMO"/>
    <property type="match status" value="1"/>
</dbReference>
<evidence type="ECO:0000256" key="2">
    <source>
        <dbReference type="ARBA" id="ARBA00022630"/>
    </source>
</evidence>
<dbReference type="InterPro" id="IPR013785">
    <property type="entry name" value="Aldolase_TIM"/>
</dbReference>
<evidence type="ECO:0000256" key="1">
    <source>
        <dbReference type="ARBA" id="ARBA00009881"/>
    </source>
</evidence>
<organism evidence="6 7">
    <name type="scientific">Rhodococcus zopfii</name>
    <dbReference type="NCBI Taxonomy" id="43772"/>
    <lineage>
        <taxon>Bacteria</taxon>
        <taxon>Bacillati</taxon>
        <taxon>Actinomycetota</taxon>
        <taxon>Actinomycetes</taxon>
        <taxon>Mycobacteriales</taxon>
        <taxon>Nocardiaceae</taxon>
        <taxon>Rhodococcus</taxon>
    </lineage>
</organism>
<keyword evidence="7" id="KW-1185">Reference proteome</keyword>
<dbReference type="Proteomes" id="UP001275440">
    <property type="component" value="Unassembled WGS sequence"/>
</dbReference>
<keyword evidence="2" id="KW-0285">Flavoprotein</keyword>
<comment type="caution">
    <text evidence="6">The sequence shown here is derived from an EMBL/GenBank/DDBJ whole genome shotgun (WGS) entry which is preliminary data.</text>
</comment>
<gene>
    <name evidence="6" type="ORF">F8M49_01720</name>
</gene>
<keyword evidence="5 6" id="KW-0503">Monooxygenase</keyword>
<keyword evidence="3" id="KW-0288">FMN</keyword>
<protein>
    <submittedName>
        <fullName evidence="6">Nitronate monooxygenase</fullName>
    </submittedName>
</protein>
<name>A0ABU3WKH6_9NOCA</name>
<evidence type="ECO:0000313" key="7">
    <source>
        <dbReference type="Proteomes" id="UP001275440"/>
    </source>
</evidence>
<dbReference type="PANTHER" id="PTHR42747:SF4">
    <property type="entry name" value="BLR1330 PROTEIN"/>
    <property type="match status" value="1"/>
</dbReference>
<reference evidence="6 7" key="1">
    <citation type="submission" date="2019-10" db="EMBL/GenBank/DDBJ databases">
        <title>Draft Genome Assembly of Rhodococcus zopfii DSM44189.</title>
        <authorList>
            <person name="Sutton J.M."/>
            <person name="Akob D.M."/>
            <person name="Bushman T.J."/>
        </authorList>
    </citation>
    <scope>NUCLEOTIDE SEQUENCE [LARGE SCALE GENOMIC DNA]</scope>
    <source>
        <strain evidence="6 7">DSM 44189</strain>
    </source>
</reference>
<evidence type="ECO:0000256" key="3">
    <source>
        <dbReference type="ARBA" id="ARBA00022643"/>
    </source>
</evidence>
<dbReference type="InterPro" id="IPR004136">
    <property type="entry name" value="NMO"/>
</dbReference>
<evidence type="ECO:0000256" key="5">
    <source>
        <dbReference type="ARBA" id="ARBA00023033"/>
    </source>
</evidence>
<dbReference type="EMBL" id="WBMO01000001">
    <property type="protein sequence ID" value="MDV2474453.1"/>
    <property type="molecule type" value="Genomic_DNA"/>
</dbReference>
<sequence>MTTAQTEKTNMSTATRPVTHFENLRLPVVAAPMFLVSGPDLVVAACEAGIVGSFPSPNCRTTADLDVWMGTIRDRLASSRIATAPWALNLVTHRTNTRLADDLRLVAEHRPDIVITALGSPAPVIDVVKSYGGTVIADVVSIALARKAAQAGVDGLACVSAGAGGHTGHLSPFAFISAVREFFDGIVTVGGAVTDGAGIAGAVAAGADLVYMGTRFLAATESMASPEYKQMVVDHGPDDLIVSAGVTGTPASWLRPSLVANGFDPDNLVFGAERSYDAASDGPARWKDVWAAGQGLQTIKSVEPVAGIVDRLESEFAAATARFVAHGYSAAAGAPTPHRASERHH</sequence>
<dbReference type="Gene3D" id="3.20.20.70">
    <property type="entry name" value="Aldolase class I"/>
    <property type="match status" value="1"/>
</dbReference>
<dbReference type="GO" id="GO:0004497">
    <property type="term" value="F:monooxygenase activity"/>
    <property type="evidence" value="ECO:0007669"/>
    <property type="project" value="UniProtKB-KW"/>
</dbReference>
<dbReference type="CDD" id="cd04730">
    <property type="entry name" value="NPD_like"/>
    <property type="match status" value="1"/>
</dbReference>
<comment type="similarity">
    <text evidence="1">Belongs to the nitronate monooxygenase family. NMO class I subfamily.</text>
</comment>
<proteinExistence type="inferred from homology"/>